<keyword evidence="4" id="KW-0812">Transmembrane</keyword>
<dbReference type="Gene3D" id="2.40.170.20">
    <property type="entry name" value="TonB-dependent receptor, beta-barrel domain"/>
    <property type="match status" value="1"/>
</dbReference>
<dbReference type="InterPro" id="IPR039426">
    <property type="entry name" value="TonB-dep_rcpt-like"/>
</dbReference>
<evidence type="ECO:0000256" key="1">
    <source>
        <dbReference type="ARBA" id="ARBA00004571"/>
    </source>
</evidence>
<name>A0ABZ2EJH9_9BACT</name>
<dbReference type="PANTHER" id="PTHR30069:SF46">
    <property type="entry name" value="OAR PROTEIN"/>
    <property type="match status" value="1"/>
</dbReference>
<dbReference type="Pfam" id="PF25183">
    <property type="entry name" value="OMP_b-brl_4"/>
    <property type="match status" value="1"/>
</dbReference>
<evidence type="ECO:0000256" key="2">
    <source>
        <dbReference type="ARBA" id="ARBA00022448"/>
    </source>
</evidence>
<dbReference type="InterPro" id="IPR008969">
    <property type="entry name" value="CarboxyPept-like_regulatory"/>
</dbReference>
<protein>
    <recommendedName>
        <fullName evidence="9">TonB-dependent transporter Oar-like beta-barrel domain-containing protein</fullName>
    </recommendedName>
</protein>
<evidence type="ECO:0000256" key="4">
    <source>
        <dbReference type="ARBA" id="ARBA00022692"/>
    </source>
</evidence>
<dbReference type="Pfam" id="PF13620">
    <property type="entry name" value="CarboxypepD_reg"/>
    <property type="match status" value="1"/>
</dbReference>
<evidence type="ECO:0000256" key="3">
    <source>
        <dbReference type="ARBA" id="ARBA00022452"/>
    </source>
</evidence>
<reference evidence="11" key="1">
    <citation type="submission" date="2024-01" db="EMBL/GenBank/DDBJ databases">
        <title>Mycovorax composti gen. nov. sp. nov., a member of the family Chitinophagaceae isolated from button mushroom compost.</title>
        <authorList>
            <person name="Thai M."/>
            <person name="Bell T.L."/>
            <person name="Kertesz M.A."/>
        </authorList>
    </citation>
    <scope>NUCLEOTIDE SEQUENCE [LARGE SCALE GENOMIC DNA]</scope>
    <source>
        <strain evidence="11">C216</strain>
    </source>
</reference>
<feature type="domain" description="TonB-dependent transporter Oar-like beta-barrel" evidence="9">
    <location>
        <begin position="232"/>
        <end position="1036"/>
    </location>
</feature>
<comment type="subcellular location">
    <subcellularLocation>
        <location evidence="1">Cell outer membrane</location>
        <topology evidence="1">Multi-pass membrane protein</topology>
    </subcellularLocation>
</comment>
<evidence type="ECO:0000256" key="7">
    <source>
        <dbReference type="SAM" id="MobiDB-lite"/>
    </source>
</evidence>
<proteinExistence type="predicted"/>
<keyword evidence="2" id="KW-0813">Transport</keyword>
<dbReference type="EMBL" id="CP144143">
    <property type="protein sequence ID" value="WWC83496.1"/>
    <property type="molecule type" value="Genomic_DNA"/>
</dbReference>
<evidence type="ECO:0000256" key="5">
    <source>
        <dbReference type="ARBA" id="ARBA00023136"/>
    </source>
</evidence>
<feature type="region of interest" description="Disordered" evidence="7">
    <location>
        <begin position="301"/>
        <end position="320"/>
    </location>
</feature>
<feature type="compositionally biased region" description="Polar residues" evidence="7">
    <location>
        <begin position="306"/>
        <end position="320"/>
    </location>
</feature>
<evidence type="ECO:0000313" key="11">
    <source>
        <dbReference type="Proteomes" id="UP001321305"/>
    </source>
</evidence>
<dbReference type="Gene3D" id="2.60.40.1120">
    <property type="entry name" value="Carboxypeptidase-like, regulatory domain"/>
    <property type="match status" value="1"/>
</dbReference>
<dbReference type="InterPro" id="IPR036942">
    <property type="entry name" value="Beta-barrel_TonB_sf"/>
</dbReference>
<feature type="signal peptide" evidence="8">
    <location>
        <begin position="1"/>
        <end position="20"/>
    </location>
</feature>
<evidence type="ECO:0000256" key="6">
    <source>
        <dbReference type="ARBA" id="ARBA00023237"/>
    </source>
</evidence>
<dbReference type="SUPFAM" id="SSF56935">
    <property type="entry name" value="Porins"/>
    <property type="match status" value="1"/>
</dbReference>
<evidence type="ECO:0000259" key="9">
    <source>
        <dbReference type="Pfam" id="PF25183"/>
    </source>
</evidence>
<feature type="chain" id="PRO_5045427915" description="TonB-dependent transporter Oar-like beta-barrel domain-containing protein" evidence="8">
    <location>
        <begin position="21"/>
        <end position="1100"/>
    </location>
</feature>
<keyword evidence="6" id="KW-0998">Cell outer membrane</keyword>
<gene>
    <name evidence="10" type="ORF">PIECOFPK_01208</name>
</gene>
<keyword evidence="8" id="KW-0732">Signal</keyword>
<keyword evidence="5" id="KW-0472">Membrane</keyword>
<evidence type="ECO:0000256" key="8">
    <source>
        <dbReference type="SAM" id="SignalP"/>
    </source>
</evidence>
<dbReference type="SUPFAM" id="SSF49464">
    <property type="entry name" value="Carboxypeptidase regulatory domain-like"/>
    <property type="match status" value="1"/>
</dbReference>
<keyword evidence="3" id="KW-1134">Transmembrane beta strand</keyword>
<keyword evidence="11" id="KW-1185">Reference proteome</keyword>
<evidence type="ECO:0000313" key="10">
    <source>
        <dbReference type="EMBL" id="WWC83496.1"/>
    </source>
</evidence>
<dbReference type="PANTHER" id="PTHR30069">
    <property type="entry name" value="TONB-DEPENDENT OUTER MEMBRANE RECEPTOR"/>
    <property type="match status" value="1"/>
</dbReference>
<accession>A0ABZ2EJH9</accession>
<dbReference type="Proteomes" id="UP001321305">
    <property type="component" value="Chromosome"/>
</dbReference>
<dbReference type="InterPro" id="IPR057601">
    <property type="entry name" value="Oar-like_b-barrel"/>
</dbReference>
<organism evidence="10 11">
    <name type="scientific">Mycovorax composti</name>
    <dbReference type="NCBI Taxonomy" id="2962693"/>
    <lineage>
        <taxon>Bacteria</taxon>
        <taxon>Pseudomonadati</taxon>
        <taxon>Bacteroidota</taxon>
        <taxon>Chitinophagia</taxon>
        <taxon>Chitinophagales</taxon>
        <taxon>Chitinophagaceae</taxon>
        <taxon>Mycovorax</taxon>
    </lineage>
</organism>
<sequence>MLKKILLSITLIIFTVALRAQVTTSSITGKVTDHAGAPLQGATVVATHTPTGTVYKGVTNDNGNINLGNVRVGGPYKIEISYVGLAPDVQEDVYLELGQPYVLQVKLQQAGQTMEEVLVVGRANALMKRNRIGTSTTVTRTQIENLPSISRSVNDLTRLAPQANGTAIGGGNYRSNNFTVDGANFNNQFGIGQNVPAGGSPISLDAIEQITVNVTPYDVRQTGFTGAAINAVTRSGRNEFFGTAFYTGRSDKQQGYRVEDFNITNIAPLKIQQYGASLGGPIIKNKLFFFLNFEQMKQTEPGPTKIAQTPSNPWSPSNTNVARPRASFLDSVRNYLISNYGYDPGPYQGYSYKSDNTKMFGRIDWNIATGHKINFRYSQVESKTPSLISASTTNQGISYAGSRTANTAMHFANSNYFQEDNLYTGTLEYNGKIGNLNHSFRASYVHQNAPRSSPGGLFPLVDILSNEGGLSGNNVLTTFGYEPFTFGNLRDVKTLTLNYDASYTLGDHTLTGGIQYETSRTKNGFQRFGTGAYTFASWEDFVNGAKPINYALTFPLTEDGSQAFPSFKFAQWSLYLQDEFNITPNFKLMAGLRVELPSYPNVAEIKTHPLVAEATFANGLKINTGSLPKTTAMLSPRLGFNYDILGDRSLVLRGGSGIFTGRIPYVWIVAQSGDAGMLQFLQSYQAGDPNMPNFSPDIKANYPSTLPQAGTSIPSSVSAMASNLKFPSTWKSSLALDVKLPWNIIGTIEGIYNKDINGVVAMNANLVDPTRMNIAGYPDNRYIFPSGANRYINKLITDVNGNRVIDPSGTSGFDAIVMKNAKGGHYWATTVSLTKLFERGFSATIAYTRSGAKNFGDGSGDQIANLWSLPFQNTGNPNEPSLSYTSNVLPSRLVGSVTYSNNWIGNLKTSVTLFYTGGHQGRYSYSYSSDFNNDGQVNDLIYVPKDPSEIVFVTASGSAYGGKTYTPEEQMEIFMNFIEKDKYLRKRKGMYAERNGAVLPWRNQFDLRFAQQIFNGLGGAKHSLEVFWDVFNVGNLFNPHWGVYKIANSNILVPAGTAPDGRPQFRINSANGDIIRDPYRTNQTITSTYYMQFGIRYTFN</sequence>
<dbReference type="RefSeq" id="WP_409966733.1">
    <property type="nucleotide sequence ID" value="NZ_CP144143.1"/>
</dbReference>